<feature type="transmembrane region" description="Helical" evidence="1">
    <location>
        <begin position="121"/>
        <end position="142"/>
    </location>
</feature>
<evidence type="ECO:0000313" key="3">
    <source>
        <dbReference type="Proteomes" id="UP000652761"/>
    </source>
</evidence>
<keyword evidence="3" id="KW-1185">Reference proteome</keyword>
<protein>
    <submittedName>
        <fullName evidence="2">Uncharacterized protein</fullName>
    </submittedName>
</protein>
<dbReference type="EMBL" id="NMUH01001792">
    <property type="protein sequence ID" value="MQL95426.1"/>
    <property type="molecule type" value="Genomic_DNA"/>
</dbReference>
<dbReference type="AlphaFoldDB" id="A0A843VK14"/>
<feature type="transmembrane region" description="Helical" evidence="1">
    <location>
        <begin position="97"/>
        <end position="114"/>
    </location>
</feature>
<dbReference type="Proteomes" id="UP000652761">
    <property type="component" value="Unassembled WGS sequence"/>
</dbReference>
<keyword evidence="1" id="KW-0472">Membrane</keyword>
<accession>A0A843VK14</accession>
<comment type="caution">
    <text evidence="2">The sequence shown here is derived from an EMBL/GenBank/DDBJ whole genome shotgun (WGS) entry which is preliminary data.</text>
</comment>
<evidence type="ECO:0000313" key="2">
    <source>
        <dbReference type="EMBL" id="MQL95426.1"/>
    </source>
</evidence>
<keyword evidence="1" id="KW-0812">Transmembrane</keyword>
<keyword evidence="1" id="KW-1133">Transmembrane helix</keyword>
<evidence type="ECO:0000256" key="1">
    <source>
        <dbReference type="SAM" id="Phobius"/>
    </source>
</evidence>
<organism evidence="2 3">
    <name type="scientific">Colocasia esculenta</name>
    <name type="common">Wild taro</name>
    <name type="synonym">Arum esculentum</name>
    <dbReference type="NCBI Taxonomy" id="4460"/>
    <lineage>
        <taxon>Eukaryota</taxon>
        <taxon>Viridiplantae</taxon>
        <taxon>Streptophyta</taxon>
        <taxon>Embryophyta</taxon>
        <taxon>Tracheophyta</taxon>
        <taxon>Spermatophyta</taxon>
        <taxon>Magnoliopsida</taxon>
        <taxon>Liliopsida</taxon>
        <taxon>Araceae</taxon>
        <taxon>Aroideae</taxon>
        <taxon>Colocasieae</taxon>
        <taxon>Colocasia</taxon>
    </lineage>
</organism>
<proteinExistence type="predicted"/>
<gene>
    <name evidence="2" type="ORF">Taro_028095</name>
</gene>
<sequence length="159" mass="16908">MVVPKKGTSTLLARPCRVAFRWLAFSQGPSVSCRRVLLLLLGARAVSEVAGSLMPQLVVFVLSLRIRVGVSRRLSDPVCGVAFTGAGLWSAKLVEGVLALLAVPSLLGCVLVGCPPVVGLFYKLLVLFTAFVPVVLVCSVLGEFPTEPVTSEAHPYPHR</sequence>
<name>A0A843VK14_COLES</name>
<reference evidence="2" key="1">
    <citation type="submission" date="2017-07" db="EMBL/GenBank/DDBJ databases">
        <title>Taro Niue Genome Assembly and Annotation.</title>
        <authorList>
            <person name="Atibalentja N."/>
            <person name="Keating K."/>
            <person name="Fields C.J."/>
        </authorList>
    </citation>
    <scope>NUCLEOTIDE SEQUENCE</scope>
    <source>
        <strain evidence="2">Niue_2</strain>
        <tissue evidence="2">Leaf</tissue>
    </source>
</reference>